<dbReference type="EMBL" id="JAPFQN010000007">
    <property type="protein sequence ID" value="MCX2745084.1"/>
    <property type="molecule type" value="Genomic_DNA"/>
</dbReference>
<keyword evidence="2" id="KW-0808">Transferase</keyword>
<sequence length="340" mass="38901">MKENPKILILRFSSIGDIVLTTPVVRVLKSQLNAEVHYCTKPAFEKIVKPNPYIDKVHTLTGSLGDLIKELKAENFDYIVDLHNNLRTRIIKLRMRKIPSFSYYKANIERFLLTKFKINKMPKNHVVDRYMTAALPLGVKNDELGLDYFIPPEDEVDIKNDLPETHHKEYVAVVIGGAHATKRLPFHKLVELCDKIAKPVVLIGGPDDVEVANKIERFFKKTEKSEPYEEKLKELGKKTVIFNACGKYNLNQSASLAGQSLVVFAHDTGLMHISAALKKKIYSIWGNTVPAFGFYPYKTKFVVFENNKIDCRPCSKMGFKKCPKGHFKCMEDQVFDFYLP</sequence>
<keyword evidence="1" id="KW-0328">Glycosyltransferase</keyword>
<dbReference type="Gene3D" id="3.40.50.2000">
    <property type="entry name" value="Glycogen Phosphorylase B"/>
    <property type="match status" value="2"/>
</dbReference>
<keyword evidence="4" id="KW-1185">Reference proteome</keyword>
<name>A0ABT3RTH0_9BACT</name>
<proteinExistence type="predicted"/>
<comment type="caution">
    <text evidence="3">The sequence shown here is derived from an EMBL/GenBank/DDBJ whole genome shotgun (WGS) entry which is preliminary data.</text>
</comment>
<accession>A0ABT3RTH0</accession>
<evidence type="ECO:0000256" key="2">
    <source>
        <dbReference type="ARBA" id="ARBA00022679"/>
    </source>
</evidence>
<dbReference type="Proteomes" id="UP001209885">
    <property type="component" value="Unassembled WGS sequence"/>
</dbReference>
<evidence type="ECO:0000313" key="3">
    <source>
        <dbReference type="EMBL" id="MCX2745084.1"/>
    </source>
</evidence>
<reference evidence="3 4" key="1">
    <citation type="submission" date="2022-11" db="EMBL/GenBank/DDBJ databases">
        <title>The characterization of three novel Bacteroidetes species and genomic analysis of their roles in tidal elemental geochemical cycles.</title>
        <authorList>
            <person name="Ma K."/>
        </authorList>
    </citation>
    <scope>NUCLEOTIDE SEQUENCE [LARGE SCALE GENOMIC DNA]</scope>
    <source>
        <strain evidence="3 4">M17</strain>
    </source>
</reference>
<gene>
    <name evidence="3" type="ORF">OO013_14485</name>
</gene>
<protein>
    <submittedName>
        <fullName evidence="3">Glycosyltransferase family 9 protein</fullName>
    </submittedName>
</protein>
<dbReference type="InterPro" id="IPR002201">
    <property type="entry name" value="Glyco_trans_9"/>
</dbReference>
<dbReference type="Pfam" id="PF01075">
    <property type="entry name" value="Glyco_transf_9"/>
    <property type="match status" value="1"/>
</dbReference>
<dbReference type="PANTHER" id="PTHR30160:SF1">
    <property type="entry name" value="LIPOPOLYSACCHARIDE 1,2-N-ACETYLGLUCOSAMINETRANSFERASE-RELATED"/>
    <property type="match status" value="1"/>
</dbReference>
<organism evidence="3 4">
    <name type="scientific">Mangrovivirga halotolerans</name>
    <dbReference type="NCBI Taxonomy" id="2993936"/>
    <lineage>
        <taxon>Bacteria</taxon>
        <taxon>Pseudomonadati</taxon>
        <taxon>Bacteroidota</taxon>
        <taxon>Cytophagia</taxon>
        <taxon>Cytophagales</taxon>
        <taxon>Mangrovivirgaceae</taxon>
        <taxon>Mangrovivirga</taxon>
    </lineage>
</organism>
<dbReference type="CDD" id="cd03789">
    <property type="entry name" value="GT9_LPS_heptosyltransferase"/>
    <property type="match status" value="1"/>
</dbReference>
<dbReference type="InterPro" id="IPR051199">
    <property type="entry name" value="LPS_LOS_Heptosyltrfase"/>
</dbReference>
<dbReference type="RefSeq" id="WP_266057627.1">
    <property type="nucleotide sequence ID" value="NZ_JAPFQN010000007.1"/>
</dbReference>
<dbReference type="SUPFAM" id="SSF53756">
    <property type="entry name" value="UDP-Glycosyltransferase/glycogen phosphorylase"/>
    <property type="match status" value="1"/>
</dbReference>
<dbReference type="PANTHER" id="PTHR30160">
    <property type="entry name" value="TETRAACYLDISACCHARIDE 4'-KINASE-RELATED"/>
    <property type="match status" value="1"/>
</dbReference>
<evidence type="ECO:0000256" key="1">
    <source>
        <dbReference type="ARBA" id="ARBA00022676"/>
    </source>
</evidence>
<evidence type="ECO:0000313" key="4">
    <source>
        <dbReference type="Proteomes" id="UP001209885"/>
    </source>
</evidence>